<dbReference type="KEGG" id="bvq:FHE72_10225"/>
<dbReference type="RefSeq" id="WP_159361891.1">
    <property type="nucleotide sequence ID" value="NZ_CP047394.1"/>
</dbReference>
<name>A0A6I6UEV5_9BACI</name>
<evidence type="ECO:0000313" key="1">
    <source>
        <dbReference type="EMBL" id="QHE61364.1"/>
    </source>
</evidence>
<dbReference type="EMBL" id="CP047394">
    <property type="protein sequence ID" value="QHE61364.1"/>
    <property type="molecule type" value="Genomic_DNA"/>
</dbReference>
<protein>
    <submittedName>
        <fullName evidence="1">Uncharacterized protein</fullName>
    </submittedName>
</protein>
<sequence length="139" mass="16568">MCEEDNKWKPDIDVPGVMHDIHLLSEELESLYHHYSTRIKNVSEELSRERSKQKVYQLEIAENHHTIQMLTEQIEYLLQEVEVRHELYIQLQQNETMDGEALKNNDMTFKEESREEIIIDGNQWGAQIICYLHPSLKSE</sequence>
<dbReference type="AlphaFoldDB" id="A0A6I6UEV5"/>
<reference evidence="1 2" key="1">
    <citation type="submission" date="2019-06" db="EMBL/GenBank/DDBJ databases">
        <title>An operon consisting of a P-type ATPase gene and a transcriptional regular gene given the different cadmium resistance in Bacillus vietamensis 151-6 and Bacillus marisflavi 151-25.</title>
        <authorList>
            <person name="Yu X."/>
        </authorList>
    </citation>
    <scope>NUCLEOTIDE SEQUENCE [LARGE SCALE GENOMIC DNA]</scope>
    <source>
        <strain evidence="1 2">151-6</strain>
    </source>
</reference>
<dbReference type="Proteomes" id="UP000465062">
    <property type="component" value="Chromosome"/>
</dbReference>
<evidence type="ECO:0000313" key="2">
    <source>
        <dbReference type="Proteomes" id="UP000465062"/>
    </source>
</evidence>
<organism evidence="1 2">
    <name type="scientific">Rossellomorea vietnamensis</name>
    <dbReference type="NCBI Taxonomy" id="218284"/>
    <lineage>
        <taxon>Bacteria</taxon>
        <taxon>Bacillati</taxon>
        <taxon>Bacillota</taxon>
        <taxon>Bacilli</taxon>
        <taxon>Bacillales</taxon>
        <taxon>Bacillaceae</taxon>
        <taxon>Rossellomorea</taxon>
    </lineage>
</organism>
<accession>A0A6I6UEV5</accession>
<proteinExistence type="predicted"/>
<gene>
    <name evidence="1" type="ORF">FHE72_10225</name>
</gene>